<dbReference type="InterPro" id="IPR001482">
    <property type="entry name" value="T2SS/T4SS_dom"/>
</dbReference>
<protein>
    <submittedName>
        <fullName evidence="4">Uncharacterized protein</fullName>
    </submittedName>
</protein>
<feature type="compositionally biased region" description="Low complexity" evidence="1">
    <location>
        <begin position="215"/>
        <end position="226"/>
    </location>
</feature>
<organism evidence="4 5">
    <name type="scientific">Halomicronema hongdechloris C2206</name>
    <dbReference type="NCBI Taxonomy" id="1641165"/>
    <lineage>
        <taxon>Bacteria</taxon>
        <taxon>Bacillati</taxon>
        <taxon>Cyanobacteriota</taxon>
        <taxon>Cyanophyceae</taxon>
        <taxon>Nodosilineales</taxon>
        <taxon>Nodosilineaceae</taxon>
        <taxon>Halomicronema</taxon>
    </lineage>
</organism>
<feature type="region of interest" description="Disordered" evidence="1">
    <location>
        <begin position="142"/>
        <end position="226"/>
    </location>
</feature>
<feature type="domain" description="Bacterial type II secretion system protein E" evidence="2">
    <location>
        <begin position="251"/>
        <end position="369"/>
    </location>
</feature>
<dbReference type="OrthoDB" id="503913at2"/>
<dbReference type="RefSeq" id="WP_080805292.1">
    <property type="nucleotide sequence ID" value="NZ_CP021983.2"/>
</dbReference>
<dbReference type="KEGG" id="hhg:XM38_051630"/>
<reference evidence="4 5" key="1">
    <citation type="journal article" date="2016" name="Biochim. Biophys. Acta">
        <title>Characterization of red-shifted phycobilisomes isolated from the chlorophyll f-containing cyanobacterium Halomicronema hongdechloris.</title>
        <authorList>
            <person name="Li Y."/>
            <person name="Lin Y."/>
            <person name="Garvey C.J."/>
            <person name="Birch D."/>
            <person name="Corkery R.W."/>
            <person name="Loughlin P.C."/>
            <person name="Scheer H."/>
            <person name="Willows R.D."/>
            <person name="Chen M."/>
        </authorList>
    </citation>
    <scope>NUCLEOTIDE SEQUENCE [LARGE SCALE GENOMIC DNA]</scope>
    <source>
        <strain evidence="4 5">C2206</strain>
    </source>
</reference>
<evidence type="ECO:0000313" key="4">
    <source>
        <dbReference type="EMBL" id="ASC74188.1"/>
    </source>
</evidence>
<feature type="compositionally biased region" description="Low complexity" evidence="1">
    <location>
        <begin position="165"/>
        <end position="177"/>
    </location>
</feature>
<dbReference type="Pfam" id="PF00437">
    <property type="entry name" value="T2SSE"/>
    <property type="match status" value="1"/>
</dbReference>
<dbReference type="AlphaFoldDB" id="A0A1Z3HV49"/>
<name>A0A1Z3HV49_9CYAN</name>
<proteinExistence type="predicted"/>
<dbReference type="Proteomes" id="UP000191901">
    <property type="component" value="Chromosome"/>
</dbReference>
<evidence type="ECO:0000259" key="2">
    <source>
        <dbReference type="Pfam" id="PF00437"/>
    </source>
</evidence>
<dbReference type="InterPro" id="IPR007831">
    <property type="entry name" value="T2SS_GspE_N"/>
</dbReference>
<dbReference type="SUPFAM" id="SSF160246">
    <property type="entry name" value="EspE N-terminal domain-like"/>
    <property type="match status" value="1"/>
</dbReference>
<evidence type="ECO:0000259" key="3">
    <source>
        <dbReference type="Pfam" id="PF05157"/>
    </source>
</evidence>
<dbReference type="Gene3D" id="3.30.450.90">
    <property type="match status" value="1"/>
</dbReference>
<dbReference type="STRING" id="1641165.XM38_01500"/>
<feature type="domain" description="Type II secretion system protein GspE N-terminal" evidence="3">
    <location>
        <begin position="38"/>
        <end position="109"/>
    </location>
</feature>
<sequence>MSSRPDNSEADQPIFSGAEVLGVSSTQESTDLSQTFTLIDGILPFEACLYHQVLPIAVEGSRLYLGMVSPGDQTALEYVRRQISYINYSVIPQAIPSDWHREILSKYLSHMAKAKHKKQAAVTGQSSPADAQATLVVDYPDQLESERDQPSPSEASAPAKPPAKTPAAATTPSLSKSDPAAADTPSDGKAAEVATPQTTTPSPLPGQSAGDNDQATDPSAPAATPSAPLHLQLNATYQQADPDTLAQLPPKELMQALLARVLAEGIGRLYFERRSQEGRILWSKDGVLQSVLNSVPSSVFQAVINELKLLTHISLIPVSKPKQVEVERLYQQDRVLLRFRVMPSKHGEEATLQVLRGMALKFHQQQQIDKLGRDALTIAQDLQIRLNEIRSRGHHSLNTPHTRNETLPAIIQLLKQMERQVKEMMTANQPEEPSDPFQ</sequence>
<accession>A0A1Z3HV49</accession>
<evidence type="ECO:0000256" key="1">
    <source>
        <dbReference type="SAM" id="MobiDB-lite"/>
    </source>
</evidence>
<evidence type="ECO:0000313" key="5">
    <source>
        <dbReference type="Proteomes" id="UP000191901"/>
    </source>
</evidence>
<gene>
    <name evidence="4" type="ORF">XM38_051630</name>
</gene>
<keyword evidence="5" id="KW-1185">Reference proteome</keyword>
<dbReference type="Pfam" id="PF05157">
    <property type="entry name" value="MshEN"/>
    <property type="match status" value="1"/>
</dbReference>
<dbReference type="EMBL" id="CP021983">
    <property type="protein sequence ID" value="ASC74188.1"/>
    <property type="molecule type" value="Genomic_DNA"/>
</dbReference>
<dbReference type="InterPro" id="IPR037257">
    <property type="entry name" value="T2SS_E_N_sf"/>
</dbReference>